<dbReference type="PANTHER" id="PTHR42920">
    <property type="entry name" value="OS03G0707200 PROTEIN-RELATED"/>
    <property type="match status" value="1"/>
</dbReference>
<dbReference type="OrthoDB" id="9804865at2"/>
<sequence>MPNRLTRHPALPRAALFAAALIWGSSFFMMKRVVAVFPTYYLLAIRFTVAAVLLAAIFRKRLYRPGRQTLLAGLAVGGTMFTAYAFQTIGLTGTTPGKNAFLTAIYCVIVPFLYWLIDRRRPDRFNIAAAFLCMLGIGLVSLDGDLSMGWGDALTLVCGFFFACNIVAVAKFSQKIDLIVLTIFQFAVAAVCCWICAFAFERFPAQIPGSVLGELIYLTLFVSALAYLCQNFGLKHEEPAAAAIILSLECVFGVLFSLIFYGEHLTLRLVIGFTVIFLAVILSETKLQFLSGQRARR</sequence>
<feature type="transmembrane region" description="Helical" evidence="7">
    <location>
        <begin position="40"/>
        <end position="58"/>
    </location>
</feature>
<keyword evidence="3" id="KW-1003">Cell membrane</keyword>
<dbReference type="Proteomes" id="UP000004754">
    <property type="component" value="Unassembled WGS sequence"/>
</dbReference>
<feature type="transmembrane region" description="Helical" evidence="7">
    <location>
        <begin position="240"/>
        <end position="261"/>
    </location>
</feature>
<evidence type="ECO:0000256" key="2">
    <source>
        <dbReference type="ARBA" id="ARBA00007362"/>
    </source>
</evidence>
<feature type="transmembrane region" description="Helical" evidence="7">
    <location>
        <begin position="206"/>
        <end position="228"/>
    </location>
</feature>
<keyword evidence="4 7" id="KW-0812">Transmembrane</keyword>
<dbReference type="Pfam" id="PF00892">
    <property type="entry name" value="EamA"/>
    <property type="match status" value="2"/>
</dbReference>
<feature type="transmembrane region" description="Helical" evidence="7">
    <location>
        <begin position="148"/>
        <end position="169"/>
    </location>
</feature>
<dbReference type="InterPro" id="IPR037185">
    <property type="entry name" value="EmrE-like"/>
</dbReference>
<dbReference type="EMBL" id="AEQN01000026">
    <property type="protein sequence ID" value="EFV00831.1"/>
    <property type="molecule type" value="Genomic_DNA"/>
</dbReference>
<evidence type="ECO:0000256" key="3">
    <source>
        <dbReference type="ARBA" id="ARBA00022475"/>
    </source>
</evidence>
<organism evidence="9 10">
    <name type="scientific">Pseudoramibacter alactolyticus ATCC 23263</name>
    <dbReference type="NCBI Taxonomy" id="887929"/>
    <lineage>
        <taxon>Bacteria</taxon>
        <taxon>Bacillati</taxon>
        <taxon>Bacillota</taxon>
        <taxon>Clostridia</taxon>
        <taxon>Eubacteriales</taxon>
        <taxon>Eubacteriaceae</taxon>
        <taxon>Pseudoramibacter</taxon>
    </lineage>
</organism>
<evidence type="ECO:0000313" key="9">
    <source>
        <dbReference type="EMBL" id="EFV00831.1"/>
    </source>
</evidence>
<feature type="transmembrane region" description="Helical" evidence="7">
    <location>
        <begin position="14"/>
        <end position="34"/>
    </location>
</feature>
<feature type="transmembrane region" description="Helical" evidence="7">
    <location>
        <begin position="99"/>
        <end position="117"/>
    </location>
</feature>
<dbReference type="SUPFAM" id="SSF103481">
    <property type="entry name" value="Multidrug resistance efflux transporter EmrE"/>
    <property type="match status" value="2"/>
</dbReference>
<keyword evidence="5 7" id="KW-1133">Transmembrane helix</keyword>
<evidence type="ECO:0000256" key="1">
    <source>
        <dbReference type="ARBA" id="ARBA00004651"/>
    </source>
</evidence>
<dbReference type="PANTHER" id="PTHR42920:SF5">
    <property type="entry name" value="EAMA DOMAIN-CONTAINING PROTEIN"/>
    <property type="match status" value="1"/>
</dbReference>
<comment type="subcellular location">
    <subcellularLocation>
        <location evidence="1">Cell membrane</location>
        <topology evidence="1">Multi-pass membrane protein</topology>
    </subcellularLocation>
</comment>
<feature type="domain" description="EamA" evidence="8">
    <location>
        <begin position="150"/>
        <end position="283"/>
    </location>
</feature>
<keyword evidence="10" id="KW-1185">Reference proteome</keyword>
<comment type="similarity">
    <text evidence="2">Belongs to the EamA transporter family.</text>
</comment>
<reference evidence="9 10" key="1">
    <citation type="submission" date="2010-12" db="EMBL/GenBank/DDBJ databases">
        <authorList>
            <person name="Muzny D."/>
            <person name="Qin X."/>
            <person name="Deng J."/>
            <person name="Jiang H."/>
            <person name="Liu Y."/>
            <person name="Qu J."/>
            <person name="Song X.-Z."/>
            <person name="Zhang L."/>
            <person name="Thornton R."/>
            <person name="Coyle M."/>
            <person name="Francisco L."/>
            <person name="Jackson L."/>
            <person name="Javaid M."/>
            <person name="Korchina V."/>
            <person name="Kovar C."/>
            <person name="Mata R."/>
            <person name="Mathew T."/>
            <person name="Ngo R."/>
            <person name="Nguyen L."/>
            <person name="Nguyen N."/>
            <person name="Okwuonu G."/>
            <person name="Ongeri F."/>
            <person name="Pham C."/>
            <person name="Simmons D."/>
            <person name="Wilczek-Boney K."/>
            <person name="Hale W."/>
            <person name="Jakkamsetti A."/>
            <person name="Pham P."/>
            <person name="Ruth R."/>
            <person name="San Lucas F."/>
            <person name="Warren J."/>
            <person name="Zhang J."/>
            <person name="Zhao Z."/>
            <person name="Zhou C."/>
            <person name="Zhu D."/>
            <person name="Lee S."/>
            <person name="Bess C."/>
            <person name="Blankenburg K."/>
            <person name="Forbes L."/>
            <person name="Fu Q."/>
            <person name="Gubbala S."/>
            <person name="Hirani K."/>
            <person name="Jayaseelan J.C."/>
            <person name="Lara F."/>
            <person name="Munidasa M."/>
            <person name="Palculict T."/>
            <person name="Patil S."/>
            <person name="Pu L.-L."/>
            <person name="Saada N."/>
            <person name="Tang L."/>
            <person name="Weissenberger G."/>
            <person name="Zhu Y."/>
            <person name="Hemphill L."/>
            <person name="Shang Y."/>
            <person name="Youmans B."/>
            <person name="Ayvaz T."/>
            <person name="Ross M."/>
            <person name="Santibanez J."/>
            <person name="Aqrawi P."/>
            <person name="Gross S."/>
            <person name="Joshi V."/>
            <person name="Fowler G."/>
            <person name="Nazareth L."/>
            <person name="Reid J."/>
            <person name="Worley K."/>
            <person name="Petrosino J."/>
            <person name="Highlander S."/>
            <person name="Gibbs R."/>
        </authorList>
    </citation>
    <scope>NUCLEOTIDE SEQUENCE [LARGE SCALE GENOMIC DNA]</scope>
    <source>
        <strain evidence="9 10">ATCC 23263</strain>
    </source>
</reference>
<protein>
    <submittedName>
        <fullName evidence="9">Putative membrane protein</fullName>
    </submittedName>
</protein>
<evidence type="ECO:0000256" key="7">
    <source>
        <dbReference type="SAM" id="Phobius"/>
    </source>
</evidence>
<feature type="transmembrane region" description="Helical" evidence="7">
    <location>
        <begin position="267"/>
        <end position="287"/>
    </location>
</feature>
<accession>E6MJ11</accession>
<evidence type="ECO:0000256" key="5">
    <source>
        <dbReference type="ARBA" id="ARBA00022989"/>
    </source>
</evidence>
<dbReference type="AlphaFoldDB" id="E6MJ11"/>
<evidence type="ECO:0000256" key="4">
    <source>
        <dbReference type="ARBA" id="ARBA00022692"/>
    </source>
</evidence>
<dbReference type="InterPro" id="IPR000620">
    <property type="entry name" value="EamA_dom"/>
</dbReference>
<feature type="transmembrane region" description="Helical" evidence="7">
    <location>
        <begin position="124"/>
        <end position="142"/>
    </location>
</feature>
<dbReference type="GO" id="GO:0005886">
    <property type="term" value="C:plasma membrane"/>
    <property type="evidence" value="ECO:0007669"/>
    <property type="project" value="UniProtKB-SubCell"/>
</dbReference>
<evidence type="ECO:0000256" key="6">
    <source>
        <dbReference type="ARBA" id="ARBA00023136"/>
    </source>
</evidence>
<keyword evidence="6 7" id="KW-0472">Membrane</keyword>
<dbReference type="eggNOG" id="COG0697">
    <property type="taxonomic scope" value="Bacteria"/>
</dbReference>
<gene>
    <name evidence="9" type="ORF">HMP0721_1996</name>
</gene>
<dbReference type="HOGENOM" id="CLU_033863_21_3_9"/>
<dbReference type="RefSeq" id="WP_006599418.1">
    <property type="nucleotide sequence ID" value="NZ_GL622359.1"/>
</dbReference>
<comment type="caution">
    <text evidence="9">The sequence shown here is derived from an EMBL/GenBank/DDBJ whole genome shotgun (WGS) entry which is preliminary data.</text>
</comment>
<feature type="transmembrane region" description="Helical" evidence="7">
    <location>
        <begin position="176"/>
        <end position="200"/>
    </location>
</feature>
<dbReference type="STRING" id="887929.HMP0721_1996"/>
<evidence type="ECO:0000259" key="8">
    <source>
        <dbReference type="Pfam" id="PF00892"/>
    </source>
</evidence>
<name>E6MJ11_9FIRM</name>
<evidence type="ECO:0000313" key="10">
    <source>
        <dbReference type="Proteomes" id="UP000004754"/>
    </source>
</evidence>
<proteinExistence type="inferred from homology"/>
<dbReference type="InterPro" id="IPR051258">
    <property type="entry name" value="Diverse_Substrate_Transporter"/>
</dbReference>
<feature type="domain" description="EamA" evidence="8">
    <location>
        <begin position="16"/>
        <end position="141"/>
    </location>
</feature>
<feature type="transmembrane region" description="Helical" evidence="7">
    <location>
        <begin position="70"/>
        <end position="87"/>
    </location>
</feature>